<evidence type="ECO:0000313" key="4">
    <source>
        <dbReference type="Proteomes" id="UP000177693"/>
    </source>
</evidence>
<dbReference type="Gene3D" id="3.40.1440.10">
    <property type="entry name" value="GIY-YIG endonuclease"/>
    <property type="match status" value="1"/>
</dbReference>
<comment type="caution">
    <text evidence="3">The sequence shown here is derived from an EMBL/GenBank/DDBJ whole genome shotgun (WGS) entry which is preliminary data.</text>
</comment>
<dbReference type="CDD" id="cd10449">
    <property type="entry name" value="GIY-YIG_SLX1_like"/>
    <property type="match status" value="1"/>
</dbReference>
<reference evidence="3 4" key="1">
    <citation type="journal article" date="2016" name="Nat. Commun.">
        <title>Thousands of microbial genomes shed light on interconnected biogeochemical processes in an aquifer system.</title>
        <authorList>
            <person name="Anantharaman K."/>
            <person name="Brown C.T."/>
            <person name="Hug L.A."/>
            <person name="Sharon I."/>
            <person name="Castelle C.J."/>
            <person name="Probst A.J."/>
            <person name="Thomas B.C."/>
            <person name="Singh A."/>
            <person name="Wilkins M.J."/>
            <person name="Karaoz U."/>
            <person name="Brodie E.L."/>
            <person name="Williams K.H."/>
            <person name="Hubbard S.S."/>
            <person name="Banfield J.F."/>
        </authorList>
    </citation>
    <scope>NUCLEOTIDE SEQUENCE [LARGE SCALE GENOMIC DNA]</scope>
</reference>
<evidence type="ECO:0000313" key="3">
    <source>
        <dbReference type="EMBL" id="OGJ01198.1"/>
    </source>
</evidence>
<dbReference type="InterPro" id="IPR050190">
    <property type="entry name" value="UPF0213_domain"/>
</dbReference>
<protein>
    <recommendedName>
        <fullName evidence="2">GIY-YIG domain-containing protein</fullName>
    </recommendedName>
</protein>
<sequence>MYYVYVLKSLKDEKLYVGSTNDLKRRLSEHNNGLNRSTKARRPFQVRYYEAYTSEYDARKREYSLKKDGKALGQLKVRISESIL</sequence>
<organism evidence="3 4">
    <name type="scientific">Candidatus Nomurabacteria bacterium RIFCSPLOWO2_02_FULL_40_67</name>
    <dbReference type="NCBI Taxonomy" id="1801787"/>
    <lineage>
        <taxon>Bacteria</taxon>
        <taxon>Candidatus Nomuraibacteriota</taxon>
    </lineage>
</organism>
<comment type="similarity">
    <text evidence="1">Belongs to the UPF0213 family.</text>
</comment>
<dbReference type="SMART" id="SM00465">
    <property type="entry name" value="GIYc"/>
    <property type="match status" value="1"/>
</dbReference>
<feature type="domain" description="GIY-YIG" evidence="2">
    <location>
        <begin position="1"/>
        <end position="78"/>
    </location>
</feature>
<dbReference type="EMBL" id="MFVL01000023">
    <property type="protein sequence ID" value="OGJ01198.1"/>
    <property type="molecule type" value="Genomic_DNA"/>
</dbReference>
<dbReference type="InterPro" id="IPR035901">
    <property type="entry name" value="GIY-YIG_endonuc_sf"/>
</dbReference>
<dbReference type="PANTHER" id="PTHR34477:SF1">
    <property type="entry name" value="UPF0213 PROTEIN YHBQ"/>
    <property type="match status" value="1"/>
</dbReference>
<name>A0A1F6Y496_9BACT</name>
<gene>
    <name evidence="3" type="ORF">A3I23_02845</name>
</gene>
<dbReference type="Pfam" id="PF01541">
    <property type="entry name" value="GIY-YIG"/>
    <property type="match status" value="1"/>
</dbReference>
<dbReference type="InterPro" id="IPR000305">
    <property type="entry name" value="GIY-YIG_endonuc"/>
</dbReference>
<accession>A0A1F6Y496</accession>
<dbReference type="PROSITE" id="PS50164">
    <property type="entry name" value="GIY_YIG"/>
    <property type="match status" value="1"/>
</dbReference>
<evidence type="ECO:0000256" key="1">
    <source>
        <dbReference type="ARBA" id="ARBA00007435"/>
    </source>
</evidence>
<dbReference type="SUPFAM" id="SSF82771">
    <property type="entry name" value="GIY-YIG endonuclease"/>
    <property type="match status" value="1"/>
</dbReference>
<evidence type="ECO:0000259" key="2">
    <source>
        <dbReference type="PROSITE" id="PS50164"/>
    </source>
</evidence>
<dbReference type="PANTHER" id="PTHR34477">
    <property type="entry name" value="UPF0213 PROTEIN YHBQ"/>
    <property type="match status" value="1"/>
</dbReference>
<proteinExistence type="inferred from homology"/>
<dbReference type="Proteomes" id="UP000177693">
    <property type="component" value="Unassembled WGS sequence"/>
</dbReference>
<dbReference type="AlphaFoldDB" id="A0A1F6Y496"/>